<protein>
    <submittedName>
        <fullName evidence="2">Alpha/beta hydrolase</fullName>
    </submittedName>
</protein>
<dbReference type="PANTHER" id="PTHR43798">
    <property type="entry name" value="MONOACYLGLYCEROL LIPASE"/>
    <property type="match status" value="1"/>
</dbReference>
<dbReference type="Proteomes" id="UP000664073">
    <property type="component" value="Unassembled WGS sequence"/>
</dbReference>
<dbReference type="Gene3D" id="3.40.50.1820">
    <property type="entry name" value="alpha/beta hydrolase"/>
    <property type="match status" value="1"/>
</dbReference>
<evidence type="ECO:0000313" key="3">
    <source>
        <dbReference type="Proteomes" id="UP000664073"/>
    </source>
</evidence>
<accession>A0A939HMU7</accession>
<dbReference type="GO" id="GO:0016787">
    <property type="term" value="F:hydrolase activity"/>
    <property type="evidence" value="ECO:0007669"/>
    <property type="project" value="UniProtKB-KW"/>
</dbReference>
<name>A0A939HMU7_9PROT</name>
<dbReference type="Pfam" id="PF12697">
    <property type="entry name" value="Abhydrolase_6"/>
    <property type="match status" value="1"/>
</dbReference>
<gene>
    <name evidence="2" type="ORF">J2D77_07910</name>
</gene>
<dbReference type="PANTHER" id="PTHR43798:SF33">
    <property type="entry name" value="HYDROLASE, PUTATIVE (AFU_ORTHOLOGUE AFUA_2G14860)-RELATED"/>
    <property type="match status" value="1"/>
</dbReference>
<feature type="domain" description="AB hydrolase-1" evidence="1">
    <location>
        <begin position="27"/>
        <end position="243"/>
    </location>
</feature>
<organism evidence="2 3">
    <name type="scientific">Acetobacter garciniae</name>
    <dbReference type="NCBI Taxonomy" id="2817435"/>
    <lineage>
        <taxon>Bacteria</taxon>
        <taxon>Pseudomonadati</taxon>
        <taxon>Pseudomonadota</taxon>
        <taxon>Alphaproteobacteria</taxon>
        <taxon>Acetobacterales</taxon>
        <taxon>Acetobacteraceae</taxon>
        <taxon>Acetobacter</taxon>
    </lineage>
</organism>
<evidence type="ECO:0000313" key="2">
    <source>
        <dbReference type="EMBL" id="MBO1325071.1"/>
    </source>
</evidence>
<dbReference type="InterPro" id="IPR029058">
    <property type="entry name" value="AB_hydrolase_fold"/>
</dbReference>
<comment type="caution">
    <text evidence="2">The sequence shown here is derived from an EMBL/GenBank/DDBJ whole genome shotgun (WGS) entry which is preliminary data.</text>
</comment>
<dbReference type="SUPFAM" id="SSF53474">
    <property type="entry name" value="alpha/beta-Hydrolases"/>
    <property type="match status" value="1"/>
</dbReference>
<proteinExistence type="predicted"/>
<dbReference type="InterPro" id="IPR000073">
    <property type="entry name" value="AB_hydrolase_1"/>
</dbReference>
<evidence type="ECO:0000259" key="1">
    <source>
        <dbReference type="Pfam" id="PF12697"/>
    </source>
</evidence>
<dbReference type="InterPro" id="IPR050266">
    <property type="entry name" value="AB_hydrolase_sf"/>
</dbReference>
<sequence>MEHFTRHEADICGVRTVWLTAGSGPPLIFLHGVGTFPGFNALLPLARNRTLIIPYHPNFGDSGSQKRIATINDYVLFYLDYLDHLGVQHCDLAGLSLGGWLAAEIAIRQPARLRRLVLAAPAGLVVSDCPAPALTSIPPPDLPAYLTFNPAVAGSFFPSTPDPVFTTRLEREVSAYLRLTSDCVQGNPQLDYWCHRITCPTLLLWGEQDRIRPVGQANAWQNLLRDATLVRLPRTGHLLFEEQTQIATETVTIFLN</sequence>
<dbReference type="GO" id="GO:0016020">
    <property type="term" value="C:membrane"/>
    <property type="evidence" value="ECO:0007669"/>
    <property type="project" value="TreeGrafter"/>
</dbReference>
<dbReference type="EMBL" id="JAFVMH010000003">
    <property type="protein sequence ID" value="MBO1325071.1"/>
    <property type="molecule type" value="Genomic_DNA"/>
</dbReference>
<reference evidence="2" key="1">
    <citation type="submission" date="2021-03" db="EMBL/GenBank/DDBJ databases">
        <title>The complete genome sequence of Acetobacter sp. TBRC 12339.</title>
        <authorList>
            <person name="Charoenyingcharoen P."/>
            <person name="Yukphan P."/>
        </authorList>
    </citation>
    <scope>NUCLEOTIDE SEQUENCE</scope>
    <source>
        <strain evidence="2">TBRC 12339</strain>
    </source>
</reference>
<keyword evidence="3" id="KW-1185">Reference proteome</keyword>
<keyword evidence="2" id="KW-0378">Hydrolase</keyword>
<dbReference type="RefSeq" id="WP_207845747.1">
    <property type="nucleotide sequence ID" value="NZ_JAFVMH010000003.1"/>
</dbReference>
<dbReference type="PRINTS" id="PR00111">
    <property type="entry name" value="ABHYDROLASE"/>
</dbReference>
<dbReference type="AlphaFoldDB" id="A0A939HMU7"/>